<dbReference type="RefSeq" id="XP_024942746.1">
    <property type="nucleotide sequence ID" value="XM_025086978.1"/>
</dbReference>
<protein>
    <submittedName>
        <fullName evidence="2">Uncharacterized protein LOC112494634</fullName>
    </submittedName>
</protein>
<dbReference type="Proteomes" id="UP000694920">
    <property type="component" value="Unplaced"/>
</dbReference>
<organism evidence="1 2">
    <name type="scientific">Cephus cinctus</name>
    <name type="common">Wheat stem sawfly</name>
    <dbReference type="NCBI Taxonomy" id="211228"/>
    <lineage>
        <taxon>Eukaryota</taxon>
        <taxon>Metazoa</taxon>
        <taxon>Ecdysozoa</taxon>
        <taxon>Arthropoda</taxon>
        <taxon>Hexapoda</taxon>
        <taxon>Insecta</taxon>
        <taxon>Pterygota</taxon>
        <taxon>Neoptera</taxon>
        <taxon>Endopterygota</taxon>
        <taxon>Hymenoptera</taxon>
        <taxon>Cephoidea</taxon>
        <taxon>Cephidae</taxon>
        <taxon>Cephus</taxon>
    </lineage>
</organism>
<name>A0AAJ7RKS5_CEPCN</name>
<gene>
    <name evidence="2" type="primary">LOC112494634</name>
</gene>
<dbReference type="AlphaFoldDB" id="A0AAJ7RKS5"/>
<keyword evidence="1" id="KW-1185">Reference proteome</keyword>
<evidence type="ECO:0000313" key="1">
    <source>
        <dbReference type="Proteomes" id="UP000694920"/>
    </source>
</evidence>
<accession>A0AAJ7RKS5</accession>
<dbReference type="KEGG" id="ccin:112494634"/>
<sequence>MILRPIIMYAHPVWCSAAPTNIKPLQIFQNKCLRLILSKDRYARISDMHDETALPKILEYAKELGERFYREQLNNNELTTEIAYKDVILLDLFFHHSLRYLGHCPVVNVGVFYSAWILLETNRILERHEVLYIGNFLATAGLSRSQLHSLTLLQSILWRNIKFEQYIPLGIIKGYCFTFHHKFQLKMAPKNIKRPQRLTYLMWAKRSHRGRQ</sequence>
<proteinExistence type="predicted"/>
<reference evidence="2" key="1">
    <citation type="submission" date="2025-08" db="UniProtKB">
        <authorList>
            <consortium name="RefSeq"/>
        </authorList>
    </citation>
    <scope>IDENTIFICATION</scope>
</reference>
<dbReference type="GeneID" id="112494634"/>
<evidence type="ECO:0000313" key="2">
    <source>
        <dbReference type="RefSeq" id="XP_024942746.1"/>
    </source>
</evidence>